<dbReference type="AlphaFoldDB" id="A0A6N8HEF4"/>
<comment type="caution">
    <text evidence="1">The sequence shown here is derived from an EMBL/GenBank/DDBJ whole genome shotgun (WGS) entry which is preliminary data.</text>
</comment>
<dbReference type="Proteomes" id="UP000433945">
    <property type="component" value="Unassembled WGS sequence"/>
</dbReference>
<evidence type="ECO:0000313" key="2">
    <source>
        <dbReference type="Proteomes" id="UP000433945"/>
    </source>
</evidence>
<keyword evidence="2" id="KW-1185">Reference proteome</keyword>
<organism evidence="1 2">
    <name type="scientific">Flavobacterium rakeshii</name>
    <dbReference type="NCBI Taxonomy" id="1038845"/>
    <lineage>
        <taxon>Bacteria</taxon>
        <taxon>Pseudomonadati</taxon>
        <taxon>Bacteroidota</taxon>
        <taxon>Flavobacteriia</taxon>
        <taxon>Flavobacteriales</taxon>
        <taxon>Flavobacteriaceae</taxon>
        <taxon>Flavobacterium</taxon>
    </lineage>
</organism>
<sequence length="201" mass="22963">MISHTLFISPQINASQEDYNAVRSLTDVYEDLFNSYSAHDVFMLSGISEPDDTEHQKAIADAVNHIFENLPNNWLAYYNDVRFPGGECDARISLPSQNAGGLYYKLCGWFIAHNGPEYNRLFVDFNITNFVTEPNGNIMVHFYAPEMKNNFPDLFGDLIKTQLLDYGEFLAVADNGMSKRFTFKKGKLSCYPDDSKNFFPF</sequence>
<name>A0A6N8HEF4_9FLAO</name>
<proteinExistence type="predicted"/>
<dbReference type="EMBL" id="WOWP01000020">
    <property type="protein sequence ID" value="MUV03367.1"/>
    <property type="molecule type" value="Genomic_DNA"/>
</dbReference>
<accession>A0A6N8HEF4</accession>
<evidence type="ECO:0000313" key="1">
    <source>
        <dbReference type="EMBL" id="MUV03367.1"/>
    </source>
</evidence>
<dbReference type="RefSeq" id="WP_157482320.1">
    <property type="nucleotide sequence ID" value="NZ_WOWP01000020.1"/>
</dbReference>
<gene>
    <name evidence="1" type="ORF">GN157_06555</name>
</gene>
<protein>
    <submittedName>
        <fullName evidence="1">Uncharacterized protein</fullName>
    </submittedName>
</protein>
<reference evidence="1 2" key="1">
    <citation type="submission" date="2019-12" db="EMBL/GenBank/DDBJ databases">
        <authorList>
            <person name="Sun J.-Q."/>
        </authorList>
    </citation>
    <scope>NUCLEOTIDE SEQUENCE [LARGE SCALE GENOMIC DNA]</scope>
    <source>
        <strain evidence="1 2">JCM 17928</strain>
    </source>
</reference>